<dbReference type="Pfam" id="PF01522">
    <property type="entry name" value="Polysacc_deac_1"/>
    <property type="match status" value="1"/>
</dbReference>
<dbReference type="KEGG" id="moc:BB934_40355"/>
<comment type="function">
    <text evidence="1">Is involved in generating a small heat-stable compound (Nod), an acylated oligomer of N-acetylglucosamine, that stimulates mitosis in various plant protoplasts.</text>
</comment>
<evidence type="ECO:0000256" key="4">
    <source>
        <dbReference type="ARBA" id="ARBA00032976"/>
    </source>
</evidence>
<feature type="domain" description="NodB homology" evidence="5">
    <location>
        <begin position="47"/>
        <end position="265"/>
    </location>
</feature>
<accession>A0A1B2EWW9</accession>
<dbReference type="InterPro" id="IPR002509">
    <property type="entry name" value="NODB_dom"/>
</dbReference>
<dbReference type="InterPro" id="IPR011330">
    <property type="entry name" value="Glyco_hydro/deAcase_b/a-brl"/>
</dbReference>
<organism evidence="6">
    <name type="scientific">Microvirga ossetica</name>
    <dbReference type="NCBI Taxonomy" id="1882682"/>
    <lineage>
        <taxon>Bacteria</taxon>
        <taxon>Pseudomonadati</taxon>
        <taxon>Pseudomonadota</taxon>
        <taxon>Alphaproteobacteria</taxon>
        <taxon>Hyphomicrobiales</taxon>
        <taxon>Methylobacteriaceae</taxon>
        <taxon>Microvirga</taxon>
    </lineage>
</organism>
<dbReference type="Gene3D" id="3.20.20.370">
    <property type="entry name" value="Glycoside hydrolase/deacetylase"/>
    <property type="match status" value="1"/>
</dbReference>
<dbReference type="GO" id="GO:0016810">
    <property type="term" value="F:hydrolase activity, acting on carbon-nitrogen (but not peptide) bonds"/>
    <property type="evidence" value="ECO:0007669"/>
    <property type="project" value="InterPro"/>
</dbReference>
<dbReference type="AlphaFoldDB" id="A0A1B2EWW9"/>
<dbReference type="InterPro" id="IPR037950">
    <property type="entry name" value="PgdA-like"/>
</dbReference>
<protein>
    <recommendedName>
        <fullName evidence="3">Chitooligosaccharide deacetylase</fullName>
    </recommendedName>
    <alternativeName>
        <fullName evidence="4">Nodulation protein B</fullName>
    </alternativeName>
</protein>
<name>A0A1B2EWW9_9HYPH</name>
<gene>
    <name evidence="6" type="ORF">BB934_40355</name>
</gene>
<dbReference type="GO" id="GO:0005975">
    <property type="term" value="P:carbohydrate metabolic process"/>
    <property type="evidence" value="ECO:0007669"/>
    <property type="project" value="InterPro"/>
</dbReference>
<reference evidence="6" key="1">
    <citation type="submission" date="2016-07" db="EMBL/GenBank/DDBJ databases">
        <title>Microvirga ossetica sp. nov. a new species of rhizobia isolated from root nodules of the legume species Vicia alpestris Steven originated from North Ossetia region in the Caucasus.</title>
        <authorList>
            <person name="Safronova V.I."/>
            <person name="Kuznetsova I.G."/>
            <person name="Sazanova A.L."/>
            <person name="Belimov A."/>
            <person name="Andronov E."/>
            <person name="Osledkin Y.S."/>
            <person name="Onishchuk O.P."/>
            <person name="Kurchak O.N."/>
            <person name="Shaposhnikov A.I."/>
            <person name="Willems A."/>
            <person name="Tikhonovich I.A."/>
        </authorList>
    </citation>
    <scope>NUCLEOTIDE SEQUENCE [LARGE SCALE GENOMIC DNA]</scope>
    <source>
        <strain evidence="6">V5/3M</strain>
        <plasmid evidence="6">unnamed2</plasmid>
    </source>
</reference>
<evidence type="ECO:0000313" key="6">
    <source>
        <dbReference type="EMBL" id="ANY84455.1"/>
    </source>
</evidence>
<dbReference type="PANTHER" id="PTHR47561:SF1">
    <property type="entry name" value="POLYSACCHARIDE DEACETYLASE FAMILY PROTEIN (AFU_ORTHOLOGUE AFUA_6G05030)"/>
    <property type="match status" value="1"/>
</dbReference>
<proteinExistence type="inferred from homology"/>
<comment type="similarity">
    <text evidence="2">Belongs to the polysaccharide deacetylase family.</text>
</comment>
<evidence type="ECO:0000259" key="5">
    <source>
        <dbReference type="PROSITE" id="PS51677"/>
    </source>
</evidence>
<dbReference type="EMBL" id="CP016619">
    <property type="protein sequence ID" value="ANY84455.1"/>
    <property type="molecule type" value="Genomic_DNA"/>
</dbReference>
<evidence type="ECO:0000256" key="1">
    <source>
        <dbReference type="ARBA" id="ARBA00003236"/>
    </source>
</evidence>
<sequence>MSDITMTQFSQTPYEWPTGKTSAFCFTVDVDAESPLLWNMKSETSSRVIGQMEQRLFGPRVGIWRILDLLDRFGIKGSFFVPGVVAKNHPDLLPAFVERGHEIGLHGYFHEIVSQVSDEEFTGALEASLEVFRAQVGIVPKGFRSPAWEMTPHMLGELKRRSLYDSSLSGFDHPYTIGGVTEVPVQWAIDDAVYFKFVGGGADSWPPSATGPILDSWVDEWSMLHKEGGLLMLTIHDWISGRAHRILMLERLLQRITAEQGAWIATVGEVAAHHAASANAERYTVPVRVPELIAEARFGRGR</sequence>
<dbReference type="PROSITE" id="PS51677">
    <property type="entry name" value="NODB"/>
    <property type="match status" value="1"/>
</dbReference>
<evidence type="ECO:0000256" key="2">
    <source>
        <dbReference type="ARBA" id="ARBA00010973"/>
    </source>
</evidence>
<keyword evidence="6" id="KW-0614">Plasmid</keyword>
<evidence type="ECO:0000256" key="3">
    <source>
        <dbReference type="ARBA" id="ARBA00020071"/>
    </source>
</evidence>
<dbReference type="SUPFAM" id="SSF88713">
    <property type="entry name" value="Glycoside hydrolase/deacetylase"/>
    <property type="match status" value="1"/>
</dbReference>
<dbReference type="PANTHER" id="PTHR47561">
    <property type="entry name" value="POLYSACCHARIDE DEACETYLASE FAMILY PROTEIN (AFU_ORTHOLOGUE AFUA_6G05030)"/>
    <property type="match status" value="1"/>
</dbReference>
<dbReference type="CDD" id="cd10938">
    <property type="entry name" value="CE4_HpPgdA_like"/>
    <property type="match status" value="1"/>
</dbReference>
<geneLocation type="plasmid" evidence="6">
    <name>unnamed2</name>
</geneLocation>